<sequence>MPNIQLSAVIEIRPEFIADFERTVDDLTTAAAAEPGLLEYRIWRDRTDPHRFLILERYLDQQALDTHRALPTVQAFVTALPTWLAISSRAALHTTEEFGTIPLNTAVPTQS</sequence>
<name>A0A3M2KZX7_9NOCA</name>
<dbReference type="Gene3D" id="3.30.70.100">
    <property type="match status" value="1"/>
</dbReference>
<keyword evidence="3" id="KW-1185">Reference proteome</keyword>
<dbReference type="AlphaFoldDB" id="A0A3M2KZX7"/>
<proteinExistence type="predicted"/>
<evidence type="ECO:0000313" key="2">
    <source>
        <dbReference type="EMBL" id="RMI30871.1"/>
    </source>
</evidence>
<organism evidence="2 3">
    <name type="scientific">Nocardia stercoris</name>
    <dbReference type="NCBI Taxonomy" id="2483361"/>
    <lineage>
        <taxon>Bacteria</taxon>
        <taxon>Bacillati</taxon>
        <taxon>Actinomycetota</taxon>
        <taxon>Actinomycetes</taxon>
        <taxon>Mycobacteriales</taxon>
        <taxon>Nocardiaceae</taxon>
        <taxon>Nocardia</taxon>
    </lineage>
</organism>
<dbReference type="OrthoDB" id="5241825at2"/>
<dbReference type="SUPFAM" id="SSF54909">
    <property type="entry name" value="Dimeric alpha+beta barrel"/>
    <property type="match status" value="1"/>
</dbReference>
<evidence type="ECO:0000259" key="1">
    <source>
        <dbReference type="PROSITE" id="PS51725"/>
    </source>
</evidence>
<dbReference type="GO" id="GO:0004497">
    <property type="term" value="F:monooxygenase activity"/>
    <property type="evidence" value="ECO:0007669"/>
    <property type="project" value="UniProtKB-KW"/>
</dbReference>
<accession>A0A3M2KZX7</accession>
<gene>
    <name evidence="2" type="ORF">EBN03_19700</name>
</gene>
<dbReference type="Pfam" id="PF03992">
    <property type="entry name" value="ABM"/>
    <property type="match status" value="1"/>
</dbReference>
<dbReference type="PANTHER" id="PTHR33336">
    <property type="entry name" value="QUINOL MONOOXYGENASE YGIN-RELATED"/>
    <property type="match status" value="1"/>
</dbReference>
<dbReference type="PROSITE" id="PS51725">
    <property type="entry name" value="ABM"/>
    <property type="match status" value="1"/>
</dbReference>
<dbReference type="InterPro" id="IPR007138">
    <property type="entry name" value="ABM_dom"/>
</dbReference>
<dbReference type="InterPro" id="IPR050744">
    <property type="entry name" value="AI-2_Isomerase_LsrG"/>
</dbReference>
<dbReference type="Proteomes" id="UP000279275">
    <property type="component" value="Unassembled WGS sequence"/>
</dbReference>
<comment type="caution">
    <text evidence="2">The sequence shown here is derived from an EMBL/GenBank/DDBJ whole genome shotgun (WGS) entry which is preliminary data.</text>
</comment>
<reference evidence="2 3" key="1">
    <citation type="submission" date="2018-10" db="EMBL/GenBank/DDBJ databases">
        <title>Isolation from cow dung.</title>
        <authorList>
            <person name="Ling L."/>
        </authorList>
    </citation>
    <scope>NUCLEOTIDE SEQUENCE [LARGE SCALE GENOMIC DNA]</scope>
    <source>
        <strain evidence="2 3">NEAU-LL90</strain>
    </source>
</reference>
<keyword evidence="2" id="KW-0503">Monooxygenase</keyword>
<dbReference type="RefSeq" id="WP_122189537.1">
    <property type="nucleotide sequence ID" value="NZ_RFFH01000008.1"/>
</dbReference>
<dbReference type="PANTHER" id="PTHR33336:SF3">
    <property type="entry name" value="ABM DOMAIN-CONTAINING PROTEIN"/>
    <property type="match status" value="1"/>
</dbReference>
<feature type="domain" description="ABM" evidence="1">
    <location>
        <begin position="4"/>
        <end position="92"/>
    </location>
</feature>
<evidence type="ECO:0000313" key="3">
    <source>
        <dbReference type="Proteomes" id="UP000279275"/>
    </source>
</evidence>
<protein>
    <submittedName>
        <fullName evidence="2">Antibiotic biosynthesis monooxygenase</fullName>
    </submittedName>
</protein>
<keyword evidence="2" id="KW-0560">Oxidoreductase</keyword>
<dbReference type="EMBL" id="RFFH01000008">
    <property type="protein sequence ID" value="RMI30871.1"/>
    <property type="molecule type" value="Genomic_DNA"/>
</dbReference>
<dbReference type="InterPro" id="IPR011008">
    <property type="entry name" value="Dimeric_a/b-barrel"/>
</dbReference>